<feature type="transmembrane region" description="Helical" evidence="2">
    <location>
        <begin position="201"/>
        <end position="229"/>
    </location>
</feature>
<proteinExistence type="predicted"/>
<reference evidence="3" key="1">
    <citation type="journal article" date="2020" name="Stud. Mycol.">
        <title>101 Dothideomycetes genomes: a test case for predicting lifestyles and emergence of pathogens.</title>
        <authorList>
            <person name="Haridas S."/>
            <person name="Albert R."/>
            <person name="Binder M."/>
            <person name="Bloem J."/>
            <person name="Labutti K."/>
            <person name="Salamov A."/>
            <person name="Andreopoulos B."/>
            <person name="Baker S."/>
            <person name="Barry K."/>
            <person name="Bills G."/>
            <person name="Bluhm B."/>
            <person name="Cannon C."/>
            <person name="Castanera R."/>
            <person name="Culley D."/>
            <person name="Daum C."/>
            <person name="Ezra D."/>
            <person name="Gonzalez J."/>
            <person name="Henrissat B."/>
            <person name="Kuo A."/>
            <person name="Liang C."/>
            <person name="Lipzen A."/>
            <person name="Lutzoni F."/>
            <person name="Magnuson J."/>
            <person name="Mondo S."/>
            <person name="Nolan M."/>
            <person name="Ohm R."/>
            <person name="Pangilinan J."/>
            <person name="Park H.-J."/>
            <person name="Ramirez L."/>
            <person name="Alfaro M."/>
            <person name="Sun H."/>
            <person name="Tritt A."/>
            <person name="Yoshinaga Y."/>
            <person name="Zwiers L.-H."/>
            <person name="Turgeon B."/>
            <person name="Goodwin S."/>
            <person name="Spatafora J."/>
            <person name="Crous P."/>
            <person name="Grigoriev I."/>
        </authorList>
    </citation>
    <scope>NUCLEOTIDE SEQUENCE</scope>
    <source>
        <strain evidence="3">CBS 109.77</strain>
    </source>
</reference>
<evidence type="ECO:0000256" key="1">
    <source>
        <dbReference type="SAM" id="MobiDB-lite"/>
    </source>
</evidence>
<feature type="region of interest" description="Disordered" evidence="1">
    <location>
        <begin position="291"/>
        <end position="320"/>
    </location>
</feature>
<feature type="compositionally biased region" description="Polar residues" evidence="1">
    <location>
        <begin position="307"/>
        <end position="320"/>
    </location>
</feature>
<dbReference type="Proteomes" id="UP000799757">
    <property type="component" value="Unassembled WGS sequence"/>
</dbReference>
<dbReference type="OrthoDB" id="4941332at2759"/>
<feature type="transmembrane region" description="Helical" evidence="2">
    <location>
        <begin position="122"/>
        <end position="140"/>
    </location>
</feature>
<feature type="transmembrane region" description="Helical" evidence="2">
    <location>
        <begin position="241"/>
        <end position="266"/>
    </location>
</feature>
<keyword evidence="2" id="KW-1133">Transmembrane helix</keyword>
<evidence type="ECO:0000313" key="4">
    <source>
        <dbReference type="Proteomes" id="UP000799757"/>
    </source>
</evidence>
<evidence type="ECO:0000256" key="2">
    <source>
        <dbReference type="SAM" id="Phobius"/>
    </source>
</evidence>
<dbReference type="AlphaFoldDB" id="A0A6A6XVE0"/>
<accession>A0A6A6XVE0</accession>
<organism evidence="3 4">
    <name type="scientific">Melanomma pulvis-pyrius CBS 109.77</name>
    <dbReference type="NCBI Taxonomy" id="1314802"/>
    <lineage>
        <taxon>Eukaryota</taxon>
        <taxon>Fungi</taxon>
        <taxon>Dikarya</taxon>
        <taxon>Ascomycota</taxon>
        <taxon>Pezizomycotina</taxon>
        <taxon>Dothideomycetes</taxon>
        <taxon>Pleosporomycetidae</taxon>
        <taxon>Pleosporales</taxon>
        <taxon>Melanommataceae</taxon>
        <taxon>Melanomma</taxon>
    </lineage>
</organism>
<evidence type="ECO:0000313" key="3">
    <source>
        <dbReference type="EMBL" id="KAF2799527.1"/>
    </source>
</evidence>
<sequence length="431" mass="47048">MSGLEVAGLVLGTIPLLISGLESYNQAFRSYKRSAQAFKTLCEEHGILYSVILRVFFSNALYVMNKVERYVVPAQDHEVIAFMKSYTSSFNMIGVAGAIIAQVAITALSLTGLDDSHWTAEAFFVISIVTGALSVFFSCANSPSLHGLHSADDIRDFLTKPSRSADRQQLNDLLKKTERLVIPNEDHLDALRKYRWRTASAYSAVMLVVPMYLLNVALSTFLTGLGIYLGKLYTGNLIPSFGSGALGILVIYIGSTLVGLSIFYVAKTSKYLEDLPRERYQSLLDKVGSGPGNLNIRERRTEGANRPASQTAPKSIQQSVHARDNGKVHFVIGSDQTVCPSPNQENDTETVQPSENILDSLMRPLFSPPPGSSSQSPDEPDLPQRSDIEPAADIGMTSVQAALMDLIKAQEEGLRASKRLQEAFEASSSSQ</sequence>
<keyword evidence="4" id="KW-1185">Reference proteome</keyword>
<keyword evidence="2" id="KW-0812">Transmembrane</keyword>
<name>A0A6A6XVE0_9PLEO</name>
<gene>
    <name evidence="3" type="ORF">K505DRAFT_370952</name>
</gene>
<keyword evidence="2" id="KW-0472">Membrane</keyword>
<protein>
    <submittedName>
        <fullName evidence="3">Uncharacterized protein</fullName>
    </submittedName>
</protein>
<feature type="region of interest" description="Disordered" evidence="1">
    <location>
        <begin position="361"/>
        <end position="396"/>
    </location>
</feature>
<dbReference type="EMBL" id="MU001763">
    <property type="protein sequence ID" value="KAF2799527.1"/>
    <property type="molecule type" value="Genomic_DNA"/>
</dbReference>
<feature type="transmembrane region" description="Helical" evidence="2">
    <location>
        <begin position="90"/>
        <end position="110"/>
    </location>
</feature>